<dbReference type="EMBL" id="JABWMJ010000014">
    <property type="protein sequence ID" value="NUZ08545.1"/>
    <property type="molecule type" value="Genomic_DNA"/>
</dbReference>
<dbReference type="AlphaFoldDB" id="A0A7Y6NSJ2"/>
<sequence length="119" mass="12689">MTSAATHVLVSVFVTAGALLAYDRLVVKPAQVIGIVDIAEVYRAKESEFAALLTASKTDDERQRAYAQAQAFGDRLDRALREMPSECRCTVVVKSAVAGSWSNAIDLTAALKAKVGSKS</sequence>
<reference evidence="1 2" key="1">
    <citation type="submission" date="2020-06" db="EMBL/GenBank/DDBJ databases">
        <title>Schlegella sp. ID0723 isolated from air conditioner.</title>
        <authorList>
            <person name="Kim D.Y."/>
            <person name="Kim D.-U."/>
        </authorList>
    </citation>
    <scope>NUCLEOTIDE SEQUENCE [LARGE SCALE GENOMIC DNA]</scope>
    <source>
        <strain evidence="1 2">ID0723</strain>
    </source>
</reference>
<organism evidence="1 2">
    <name type="scientific">Piscinibacter koreensis</name>
    <dbReference type="NCBI Taxonomy" id="2742824"/>
    <lineage>
        <taxon>Bacteria</taxon>
        <taxon>Pseudomonadati</taxon>
        <taxon>Pseudomonadota</taxon>
        <taxon>Betaproteobacteria</taxon>
        <taxon>Burkholderiales</taxon>
        <taxon>Sphaerotilaceae</taxon>
        <taxon>Piscinibacter</taxon>
    </lineage>
</organism>
<comment type="caution">
    <text evidence="1">The sequence shown here is derived from an EMBL/GenBank/DDBJ whole genome shotgun (WGS) entry which is preliminary data.</text>
</comment>
<evidence type="ECO:0000313" key="2">
    <source>
        <dbReference type="Proteomes" id="UP000529637"/>
    </source>
</evidence>
<dbReference type="Proteomes" id="UP000529637">
    <property type="component" value="Unassembled WGS sequence"/>
</dbReference>
<dbReference type="RefSeq" id="WP_176071407.1">
    <property type="nucleotide sequence ID" value="NZ_JABWMJ010000014.1"/>
</dbReference>
<proteinExistence type="predicted"/>
<gene>
    <name evidence="1" type="ORF">HQN59_22610</name>
</gene>
<protein>
    <recommendedName>
        <fullName evidence="3">Type-F conjugative transfer system protein TrbI</fullName>
    </recommendedName>
</protein>
<name>A0A7Y6NSJ2_9BURK</name>
<keyword evidence="2" id="KW-1185">Reference proteome</keyword>
<evidence type="ECO:0000313" key="1">
    <source>
        <dbReference type="EMBL" id="NUZ08545.1"/>
    </source>
</evidence>
<evidence type="ECO:0008006" key="3">
    <source>
        <dbReference type="Google" id="ProtNLM"/>
    </source>
</evidence>
<accession>A0A7Y6NSJ2</accession>